<proteinExistence type="predicted"/>
<dbReference type="InterPro" id="IPR022128">
    <property type="entry name" value="FhaA_N"/>
</dbReference>
<evidence type="ECO:0000313" key="2">
    <source>
        <dbReference type="EMBL" id="CAG37161.1"/>
    </source>
</evidence>
<dbReference type="KEGG" id="dps:DP2432"/>
<dbReference type="EMBL" id="CR522870">
    <property type="protein sequence ID" value="CAG37161.1"/>
    <property type="molecule type" value="Genomic_DNA"/>
</dbReference>
<evidence type="ECO:0000259" key="1">
    <source>
        <dbReference type="Pfam" id="PF12401"/>
    </source>
</evidence>
<dbReference type="HOGENOM" id="CLU_1080640_0_0_7"/>
<dbReference type="InterPro" id="IPR042287">
    <property type="entry name" value="FhaA_N_sf"/>
</dbReference>
<name>Q6AKG4_DESPS</name>
<dbReference type="AlphaFoldDB" id="Q6AKG4"/>
<sequence length="257" mass="28990">MGFLTKVENILNIPMEKFHQGNDFHPIDLCRLAVRCLEQGCKKGLRRTYAPNTFHIYLHSNDYNELYPFLKVISSDIQAELERHIEERKYVLASNLEVFLFESTKVKPKRPEIKGLVCCESEPDTVLSSTVLEESMERDTILSCAKQEQESQSTVQAGVNEYLDEPLTIVCDYEGESVAPEVESTMPAEAGLQINSASLLTNIPGVLFQIMQNGDVCLENCLGYKKVTVDGEVCERMLLRDGSVVKIGPFEMTYSTF</sequence>
<dbReference type="RefSeq" id="WP_011189673.1">
    <property type="nucleotide sequence ID" value="NC_006138.1"/>
</dbReference>
<accession>Q6AKG4</accession>
<dbReference type="Pfam" id="PF12401">
    <property type="entry name" value="FhaA_N"/>
    <property type="match status" value="1"/>
</dbReference>
<gene>
    <name evidence="2" type="ordered locus">DP2432</name>
</gene>
<dbReference type="OrthoDB" id="151099at2"/>
<reference evidence="3" key="1">
    <citation type="journal article" date="2004" name="Environ. Microbiol.">
        <title>The genome of Desulfotalea psychrophila, a sulfate-reducing bacterium from permanently cold Arctic sediments.</title>
        <authorList>
            <person name="Rabus R."/>
            <person name="Ruepp A."/>
            <person name="Frickey T."/>
            <person name="Rattei T."/>
            <person name="Fartmann B."/>
            <person name="Stark M."/>
            <person name="Bauer M."/>
            <person name="Zibat A."/>
            <person name="Lombardot T."/>
            <person name="Becker I."/>
            <person name="Amann J."/>
            <person name="Gellner K."/>
            <person name="Teeling H."/>
            <person name="Leuschner W.D."/>
            <person name="Gloeckner F.-O."/>
            <person name="Lupas A.N."/>
            <person name="Amann R."/>
            <person name="Klenk H.-P."/>
        </authorList>
    </citation>
    <scope>NUCLEOTIDE SEQUENCE [LARGE SCALE GENOMIC DNA]</scope>
    <source>
        <strain evidence="3">DSM 12343 / LSv54</strain>
    </source>
</reference>
<dbReference type="Gene3D" id="3.30.2320.60">
    <property type="entry name" value="FhaA, phosphopeptide-binding domain (DUF3662)"/>
    <property type="match status" value="1"/>
</dbReference>
<organism evidence="2 3">
    <name type="scientific">Desulfotalea psychrophila (strain LSv54 / DSM 12343)</name>
    <dbReference type="NCBI Taxonomy" id="177439"/>
    <lineage>
        <taxon>Bacteria</taxon>
        <taxon>Pseudomonadati</taxon>
        <taxon>Thermodesulfobacteriota</taxon>
        <taxon>Desulfobulbia</taxon>
        <taxon>Desulfobulbales</taxon>
        <taxon>Desulfocapsaceae</taxon>
        <taxon>Desulfotalea</taxon>
    </lineage>
</organism>
<feature type="domain" description="FhaA N-terminal" evidence="1">
    <location>
        <begin position="20"/>
        <end position="110"/>
    </location>
</feature>
<dbReference type="Proteomes" id="UP000000602">
    <property type="component" value="Chromosome"/>
</dbReference>
<evidence type="ECO:0000313" key="3">
    <source>
        <dbReference type="Proteomes" id="UP000000602"/>
    </source>
</evidence>
<protein>
    <recommendedName>
        <fullName evidence="1">FhaA N-terminal domain-containing protein</fullName>
    </recommendedName>
</protein>
<keyword evidence="3" id="KW-1185">Reference proteome</keyword>